<evidence type="ECO:0000256" key="2">
    <source>
        <dbReference type="ARBA" id="ARBA00023125"/>
    </source>
</evidence>
<evidence type="ECO:0000256" key="3">
    <source>
        <dbReference type="ARBA" id="ARBA00023163"/>
    </source>
</evidence>
<dbReference type="SUPFAM" id="SSF47413">
    <property type="entry name" value="lambda repressor-like DNA-binding domains"/>
    <property type="match status" value="1"/>
</dbReference>
<keyword evidence="3" id="KW-0804">Transcription</keyword>
<dbReference type="RefSeq" id="WP_076626559.1">
    <property type="nucleotide sequence ID" value="NZ_CP019312.1"/>
</dbReference>
<reference evidence="5 6" key="1">
    <citation type="submission" date="2017-01" db="EMBL/GenBank/DDBJ databases">
        <title>Complete genome of Tateyamaria omphalii DOK1-4 isolated from seawater in Dokdo.</title>
        <authorList>
            <person name="Kim J.H."/>
            <person name="Chi W.-J."/>
        </authorList>
    </citation>
    <scope>NUCLEOTIDE SEQUENCE [LARGE SCALE GENOMIC DNA]</scope>
    <source>
        <strain evidence="5 6">DOK1-4</strain>
    </source>
</reference>
<dbReference type="Pfam" id="PF01381">
    <property type="entry name" value="HTH_3"/>
    <property type="match status" value="1"/>
</dbReference>
<name>A0A1P8MRQ2_9RHOB</name>
<sequence length="435" mass="46287">MARDALTGTRIRERRAMGGLKQSDLARQIGISASYLNLIEHNRRRIGGKLLLDIAAVLDVEPTVLSEGAEAALIASLQEAAQRARLPEEESARAEEFAGRFPGWAEALAAAHRKIADLQRTVETLSDRLAHDPELAASVHEVLSTAASIRSTASILAEDKTITQEWRDRFHANIDADSRRLAHSSKALVGFLDAETGEAAPSGSPQEEVAAFLGAHAQALEAVEDGAEDRERIVSAAPELASAQSRHLARTILDRMVQDSAQVGLADLKAALSSLGPDVIALAAHFAVSVPHIMRRLAAVPDLDAGLVVADRAGSLLFRKDTEGFAIPRHGAACPLWPLFQVMGQPGQIMRARVQMPTRDAAVFDCYAAAEPVGPVLLNAPPLLEATMLILPAPEGPGVPDLPPEQVGPACHICPRSGCPGRREPSILSEGFSGF</sequence>
<dbReference type="KEGG" id="tom:BWR18_02525"/>
<evidence type="ECO:0000313" key="6">
    <source>
        <dbReference type="Proteomes" id="UP000186336"/>
    </source>
</evidence>
<dbReference type="InterPro" id="IPR018653">
    <property type="entry name" value="ScfR_C"/>
</dbReference>
<keyword evidence="1" id="KW-0805">Transcription regulation</keyword>
<dbReference type="PROSITE" id="PS50943">
    <property type="entry name" value="HTH_CROC1"/>
    <property type="match status" value="1"/>
</dbReference>
<dbReference type="PANTHER" id="PTHR46797">
    <property type="entry name" value="HTH-TYPE TRANSCRIPTIONAL REGULATOR"/>
    <property type="match status" value="1"/>
</dbReference>
<accession>A0A1P8MRQ2</accession>
<dbReference type="Proteomes" id="UP000186336">
    <property type="component" value="Chromosome"/>
</dbReference>
<dbReference type="Pfam" id="PF09856">
    <property type="entry name" value="ScfRs"/>
    <property type="match status" value="1"/>
</dbReference>
<evidence type="ECO:0000259" key="4">
    <source>
        <dbReference type="PROSITE" id="PS50943"/>
    </source>
</evidence>
<dbReference type="InterPro" id="IPR010982">
    <property type="entry name" value="Lambda_DNA-bd_dom_sf"/>
</dbReference>
<dbReference type="PANTHER" id="PTHR46797:SF23">
    <property type="entry name" value="HTH-TYPE TRANSCRIPTIONAL REGULATOR SUTR"/>
    <property type="match status" value="1"/>
</dbReference>
<dbReference type="EMBL" id="CP019312">
    <property type="protein sequence ID" value="APX10692.1"/>
    <property type="molecule type" value="Genomic_DNA"/>
</dbReference>
<organism evidence="5 6">
    <name type="scientific">Tateyamaria omphalii</name>
    <dbReference type="NCBI Taxonomy" id="299262"/>
    <lineage>
        <taxon>Bacteria</taxon>
        <taxon>Pseudomonadati</taxon>
        <taxon>Pseudomonadota</taxon>
        <taxon>Alphaproteobacteria</taxon>
        <taxon>Rhodobacterales</taxon>
        <taxon>Roseobacteraceae</taxon>
        <taxon>Tateyamaria</taxon>
    </lineage>
</organism>
<dbReference type="AlphaFoldDB" id="A0A1P8MRQ2"/>
<feature type="domain" description="HTH cro/C1-type" evidence="4">
    <location>
        <begin position="11"/>
        <end position="65"/>
    </location>
</feature>
<dbReference type="GO" id="GO:0005829">
    <property type="term" value="C:cytosol"/>
    <property type="evidence" value="ECO:0007669"/>
    <property type="project" value="TreeGrafter"/>
</dbReference>
<dbReference type="SMART" id="SM00530">
    <property type="entry name" value="HTH_XRE"/>
    <property type="match status" value="1"/>
</dbReference>
<dbReference type="InterPro" id="IPR050807">
    <property type="entry name" value="TransReg_Diox_bact_type"/>
</dbReference>
<evidence type="ECO:0000313" key="5">
    <source>
        <dbReference type="EMBL" id="APX10692.1"/>
    </source>
</evidence>
<dbReference type="Gene3D" id="1.10.260.40">
    <property type="entry name" value="lambda repressor-like DNA-binding domains"/>
    <property type="match status" value="1"/>
</dbReference>
<dbReference type="STRING" id="299262.BWR18_02525"/>
<dbReference type="InterPro" id="IPR001387">
    <property type="entry name" value="Cro/C1-type_HTH"/>
</dbReference>
<evidence type="ECO:0000256" key="1">
    <source>
        <dbReference type="ARBA" id="ARBA00023015"/>
    </source>
</evidence>
<keyword evidence="2" id="KW-0238">DNA-binding</keyword>
<gene>
    <name evidence="5" type="ORF">BWR18_02525</name>
</gene>
<dbReference type="CDD" id="cd00093">
    <property type="entry name" value="HTH_XRE"/>
    <property type="match status" value="1"/>
</dbReference>
<dbReference type="GO" id="GO:0003677">
    <property type="term" value="F:DNA binding"/>
    <property type="evidence" value="ECO:0007669"/>
    <property type="project" value="UniProtKB-KW"/>
</dbReference>
<dbReference type="OrthoDB" id="7790108at2"/>
<dbReference type="GO" id="GO:0003700">
    <property type="term" value="F:DNA-binding transcription factor activity"/>
    <property type="evidence" value="ECO:0007669"/>
    <property type="project" value="TreeGrafter"/>
</dbReference>
<proteinExistence type="predicted"/>
<keyword evidence="6" id="KW-1185">Reference proteome</keyword>
<protein>
    <submittedName>
        <fullName evidence="5">Transcriptional regulator</fullName>
    </submittedName>
</protein>